<reference evidence="2 3" key="1">
    <citation type="submission" date="2019-08" db="EMBL/GenBank/DDBJ databases">
        <title>In-depth cultivation of the pig gut microbiome towards novel bacterial diversity and tailored functional studies.</title>
        <authorList>
            <person name="Wylensek D."/>
            <person name="Hitch T.C.A."/>
            <person name="Clavel T."/>
        </authorList>
    </citation>
    <scope>NUCLEOTIDE SEQUENCE [LARGE SCALE GENOMIC DNA]</scope>
    <source>
        <strain evidence="2 3">WCA-380-WT-2B</strain>
    </source>
</reference>
<dbReference type="AlphaFoldDB" id="A0A6N7VQW4"/>
<dbReference type="Proteomes" id="UP000441925">
    <property type="component" value="Unassembled WGS sequence"/>
</dbReference>
<dbReference type="RefSeq" id="WP_154539197.1">
    <property type="nucleotide sequence ID" value="NZ_VULQ01000002.1"/>
</dbReference>
<evidence type="ECO:0000313" key="2">
    <source>
        <dbReference type="EMBL" id="MSS77246.1"/>
    </source>
</evidence>
<keyword evidence="3" id="KW-1185">Reference proteome</keyword>
<feature type="domain" description="Cobalamin biosynthesis protein CobT VWA" evidence="1">
    <location>
        <begin position="67"/>
        <end position="122"/>
    </location>
</feature>
<sequence>MLEKAIAKNKKKYYSKKSQYDFEIRKLSKSFRKINNNISYDDTYISKIGRLNPKLSYRAILNNGDIFERKDYKRINSLSVDLILDSSASMIGMENDIAISAYILAKSLELSNIKIRIISYLSYDYYTIINILKDFDESLDSNKVFSYHGRGFNRDSTAFKAYRSMDKKVSNRISIFMSDLNPSDLKPIYKKGLRRNISYEKDEALKLVKKEINELRIRGYRTSLISFRQKNNVNFIKNAKDIFFNDFAILKSPSMLSTKASILIKKTIKKIQRKNGDTF</sequence>
<name>A0A6N7VQW4_9FIRM</name>
<protein>
    <recommendedName>
        <fullName evidence="1">Cobalamin biosynthesis protein CobT VWA domain-containing protein</fullName>
    </recommendedName>
</protein>
<organism evidence="2 3">
    <name type="scientific">Anaerococcus porci</name>
    <dbReference type="NCBI Taxonomy" id="2652269"/>
    <lineage>
        <taxon>Bacteria</taxon>
        <taxon>Bacillati</taxon>
        <taxon>Bacillota</taxon>
        <taxon>Tissierellia</taxon>
        <taxon>Tissierellales</taxon>
        <taxon>Peptoniphilaceae</taxon>
        <taxon>Anaerococcus</taxon>
    </lineage>
</organism>
<accession>A0A6N7VQW4</accession>
<dbReference type="Pfam" id="PF11775">
    <property type="entry name" value="CobT_C"/>
    <property type="match status" value="1"/>
</dbReference>
<gene>
    <name evidence="2" type="ORF">FYJ26_02230</name>
</gene>
<evidence type="ECO:0000313" key="3">
    <source>
        <dbReference type="Proteomes" id="UP000441925"/>
    </source>
</evidence>
<dbReference type="InterPro" id="IPR025861">
    <property type="entry name" value="CobT_VWA_dom"/>
</dbReference>
<evidence type="ECO:0000259" key="1">
    <source>
        <dbReference type="Pfam" id="PF11775"/>
    </source>
</evidence>
<proteinExistence type="predicted"/>
<dbReference type="EMBL" id="VULQ01000002">
    <property type="protein sequence ID" value="MSS77246.1"/>
    <property type="molecule type" value="Genomic_DNA"/>
</dbReference>
<comment type="caution">
    <text evidence="2">The sequence shown here is derived from an EMBL/GenBank/DDBJ whole genome shotgun (WGS) entry which is preliminary data.</text>
</comment>